<dbReference type="EMBL" id="JBEAFC010000009">
    <property type="protein sequence ID" value="KAL1540667.1"/>
    <property type="molecule type" value="Genomic_DNA"/>
</dbReference>
<dbReference type="PANTHER" id="PTHR36320">
    <property type="entry name" value="OS04G0611300 PROTEIN"/>
    <property type="match status" value="1"/>
</dbReference>
<proteinExistence type="predicted"/>
<gene>
    <name evidence="1" type="ORF">AAHA92_24984</name>
</gene>
<evidence type="ECO:0008006" key="3">
    <source>
        <dbReference type="Google" id="ProtNLM"/>
    </source>
</evidence>
<protein>
    <recommendedName>
        <fullName evidence="3">Ribosomal protein L22</fullName>
    </recommendedName>
</protein>
<organism evidence="1 2">
    <name type="scientific">Salvia divinorum</name>
    <name type="common">Maria pastora</name>
    <name type="synonym">Diviner's sage</name>
    <dbReference type="NCBI Taxonomy" id="28513"/>
    <lineage>
        <taxon>Eukaryota</taxon>
        <taxon>Viridiplantae</taxon>
        <taxon>Streptophyta</taxon>
        <taxon>Embryophyta</taxon>
        <taxon>Tracheophyta</taxon>
        <taxon>Spermatophyta</taxon>
        <taxon>Magnoliopsida</taxon>
        <taxon>eudicotyledons</taxon>
        <taxon>Gunneridae</taxon>
        <taxon>Pentapetalae</taxon>
        <taxon>asterids</taxon>
        <taxon>lamiids</taxon>
        <taxon>Lamiales</taxon>
        <taxon>Lamiaceae</taxon>
        <taxon>Nepetoideae</taxon>
        <taxon>Mentheae</taxon>
        <taxon>Salviinae</taxon>
        <taxon>Salvia</taxon>
        <taxon>Salvia subgen. Calosphace</taxon>
    </lineage>
</organism>
<dbReference type="AlphaFoldDB" id="A0ABD1G970"/>
<name>A0ABD1G970_SALDI</name>
<reference evidence="1 2" key="1">
    <citation type="submission" date="2024-06" db="EMBL/GenBank/DDBJ databases">
        <title>A chromosome level genome sequence of Diviner's sage (Salvia divinorum).</title>
        <authorList>
            <person name="Ford S.A."/>
            <person name="Ro D.-K."/>
            <person name="Ness R.W."/>
            <person name="Phillips M.A."/>
        </authorList>
    </citation>
    <scope>NUCLEOTIDE SEQUENCE [LARGE SCALE GENOMIC DNA]</scope>
    <source>
        <strain evidence="1">SAF-2024a</strain>
        <tissue evidence="1">Leaf</tissue>
    </source>
</reference>
<dbReference type="PANTHER" id="PTHR36320:SF1">
    <property type="entry name" value="OS04G0611300 PROTEIN"/>
    <property type="match status" value="1"/>
</dbReference>
<evidence type="ECO:0000313" key="2">
    <source>
        <dbReference type="Proteomes" id="UP001567538"/>
    </source>
</evidence>
<dbReference type="Proteomes" id="UP001567538">
    <property type="component" value="Unassembled WGS sequence"/>
</dbReference>
<evidence type="ECO:0000313" key="1">
    <source>
        <dbReference type="EMBL" id="KAL1540667.1"/>
    </source>
</evidence>
<keyword evidence="2" id="KW-1185">Reference proteome</keyword>
<accession>A0ABD1G970</accession>
<sequence>MGNLIRLKTEKRLKSIRREMVKPIYDKKNAAKIAIQEAALAAPKPPLNPLAPATCLRLFHHHGSRDCY</sequence>
<comment type="caution">
    <text evidence="1">The sequence shown here is derived from an EMBL/GenBank/DDBJ whole genome shotgun (WGS) entry which is preliminary data.</text>
</comment>